<proteinExistence type="predicted"/>
<protein>
    <recommendedName>
        <fullName evidence="3">Nucleotidyltransferase domain-containing protein</fullName>
    </recommendedName>
</protein>
<sequence length="263" mass="29039">MRESVAERVAREVVAAYAECGALDFAYGQGSVFSGFTNDSDLDIVIVWGADEPPPPARRPAGRLSDPGCEPTQFHEAAYGLDKLRVSGWEVDVAHCPRARFDSWCALVAAGDGWQEPEWPQPLHAVAGFVHGTLLADDRGTGEAIRRSMRTPAPRLAAKAGAALERQLPAYADALLACARDDDGWLFHDLAARLVRQLHVAWFAAEGHYLPFPKHLRRWVRRLGLDEGGALLERRIWETATLHERRLAIVRFAEHVLGRLPAG</sequence>
<dbReference type="Proteomes" id="UP001500902">
    <property type="component" value="Unassembled WGS sequence"/>
</dbReference>
<dbReference type="RefSeq" id="WP_344872967.1">
    <property type="nucleotide sequence ID" value="NZ_BAAAZP010000009.1"/>
</dbReference>
<accession>A0ABP7B3M7</accession>
<gene>
    <name evidence="1" type="ORF">GCM10022224_007620</name>
</gene>
<organism evidence="1 2">
    <name type="scientific">Nonomuraea antimicrobica</name>
    <dbReference type="NCBI Taxonomy" id="561173"/>
    <lineage>
        <taxon>Bacteria</taxon>
        <taxon>Bacillati</taxon>
        <taxon>Actinomycetota</taxon>
        <taxon>Actinomycetes</taxon>
        <taxon>Streptosporangiales</taxon>
        <taxon>Streptosporangiaceae</taxon>
        <taxon>Nonomuraea</taxon>
    </lineage>
</organism>
<keyword evidence="2" id="KW-1185">Reference proteome</keyword>
<evidence type="ECO:0000313" key="2">
    <source>
        <dbReference type="Proteomes" id="UP001500902"/>
    </source>
</evidence>
<dbReference type="EMBL" id="BAAAZP010000009">
    <property type="protein sequence ID" value="GAA3647275.1"/>
    <property type="molecule type" value="Genomic_DNA"/>
</dbReference>
<reference evidence="2" key="1">
    <citation type="journal article" date="2019" name="Int. J. Syst. Evol. Microbiol.">
        <title>The Global Catalogue of Microorganisms (GCM) 10K type strain sequencing project: providing services to taxonomists for standard genome sequencing and annotation.</title>
        <authorList>
            <consortium name="The Broad Institute Genomics Platform"/>
            <consortium name="The Broad Institute Genome Sequencing Center for Infectious Disease"/>
            <person name="Wu L."/>
            <person name="Ma J."/>
        </authorList>
    </citation>
    <scope>NUCLEOTIDE SEQUENCE [LARGE SCALE GENOMIC DNA]</scope>
    <source>
        <strain evidence="2">JCM 16904</strain>
    </source>
</reference>
<comment type="caution">
    <text evidence="1">The sequence shown here is derived from an EMBL/GenBank/DDBJ whole genome shotgun (WGS) entry which is preliminary data.</text>
</comment>
<evidence type="ECO:0000313" key="1">
    <source>
        <dbReference type="EMBL" id="GAA3647275.1"/>
    </source>
</evidence>
<name>A0ABP7B3M7_9ACTN</name>
<evidence type="ECO:0008006" key="3">
    <source>
        <dbReference type="Google" id="ProtNLM"/>
    </source>
</evidence>